<dbReference type="HAMAP" id="MF_00763">
    <property type="entry name" value="UPF0305"/>
    <property type="match status" value="1"/>
</dbReference>
<dbReference type="EMBL" id="FXBN01000004">
    <property type="protein sequence ID" value="SMH43734.1"/>
    <property type="molecule type" value="Genomic_DNA"/>
</dbReference>
<keyword evidence="4" id="KW-1185">Reference proteome</keyword>
<organism evidence="3 4">
    <name type="scientific">Methanohalophilus portucalensis FDF-1</name>
    <dbReference type="NCBI Taxonomy" id="523843"/>
    <lineage>
        <taxon>Archaea</taxon>
        <taxon>Methanobacteriati</taxon>
        <taxon>Methanobacteriota</taxon>
        <taxon>Stenosarchaea group</taxon>
        <taxon>Methanomicrobia</taxon>
        <taxon>Methanosarcinales</taxon>
        <taxon>Methanosarcinaceae</taxon>
        <taxon>Methanohalophilus</taxon>
    </lineage>
</organism>
<dbReference type="InterPro" id="IPR019215">
    <property type="entry name" value="DUF2115"/>
</dbReference>
<comment type="similarity">
    <text evidence="1">Belongs to the UPF0305 family.</text>
</comment>
<sequence length="177" mass="20927">MRLEISMICDHLDNEQELISNLKKKANRFTPSDFMKIRSLMLQSTENLPPKYRQIYGEELFRHLYETIEEIKRYNATTQLSTFDREDCLELIQRIDLMQEEDNEKNRLFADLAKLTSIYLIFVAGKPLHPLNMEFPGGRKIAKKDNEYYCPAKNKQKDVEIALCKFCICKDMDEMGE</sequence>
<reference evidence="2 5" key="3">
    <citation type="submission" date="2018-10" db="EMBL/GenBank/DDBJ databases">
        <title>Cultivation of a novel Methanohalophilus strain from Kebrit Deep of the Red Sea and a genomic comparison of members of the genus Methanohalophilus.</title>
        <authorList>
            <person name="Guan Y."/>
            <person name="Ngugi D.K."/>
            <person name="Stingl U."/>
        </authorList>
    </citation>
    <scope>NUCLEOTIDE SEQUENCE [LARGE SCALE GENOMIC DNA]</scope>
    <source>
        <strain evidence="2 5">DSM 7471</strain>
    </source>
</reference>
<dbReference type="RefSeq" id="WP_084006329.1">
    <property type="nucleotide sequence ID" value="NZ_FXBN01000004.1"/>
</dbReference>
<reference evidence="3" key="1">
    <citation type="submission" date="2017-04" db="EMBL/GenBank/DDBJ databases">
        <authorList>
            <person name="Afonso C.L."/>
            <person name="Miller P.J."/>
            <person name="Scott M.A."/>
            <person name="Spackman E."/>
            <person name="Goraichik I."/>
            <person name="Dimitrov K.M."/>
            <person name="Suarez D.L."/>
            <person name="Swayne D.E."/>
        </authorList>
    </citation>
    <scope>NUCLEOTIDE SEQUENCE [LARGE SCALE GENOMIC DNA]</scope>
    <source>
        <strain evidence="3">FDF-1</strain>
    </source>
</reference>
<accession>A0A1X7NZJ0</accession>
<name>A0A1X7NZJ0_9EURY</name>
<dbReference type="AlphaFoldDB" id="A0A1X7NZJ0"/>
<gene>
    <name evidence="2" type="ORF">EFE41_08880</name>
    <name evidence="3" type="ORF">SAMN06264941_1968</name>
</gene>
<evidence type="ECO:0000313" key="4">
    <source>
        <dbReference type="Proteomes" id="UP000193969"/>
    </source>
</evidence>
<dbReference type="Proteomes" id="UP000278252">
    <property type="component" value="Unassembled WGS sequence"/>
</dbReference>
<proteinExistence type="inferred from homology"/>
<dbReference type="OrthoDB" id="81482at2157"/>
<dbReference type="Pfam" id="PF09888">
    <property type="entry name" value="DUF2115"/>
    <property type="match status" value="1"/>
</dbReference>
<dbReference type="EMBL" id="RJJH01000013">
    <property type="protein sequence ID" value="RNI10143.1"/>
    <property type="molecule type" value="Genomic_DNA"/>
</dbReference>
<reference evidence="4" key="2">
    <citation type="submission" date="2017-04" db="EMBL/GenBank/DDBJ databases">
        <authorList>
            <person name="Varghese N."/>
            <person name="Submissions S."/>
        </authorList>
    </citation>
    <scope>NUCLEOTIDE SEQUENCE [LARGE SCALE GENOMIC DNA]</scope>
    <source>
        <strain evidence="4">FDF-1</strain>
    </source>
</reference>
<dbReference type="Proteomes" id="UP000193969">
    <property type="component" value="Unassembled WGS sequence"/>
</dbReference>
<evidence type="ECO:0000313" key="3">
    <source>
        <dbReference type="EMBL" id="SMH43734.1"/>
    </source>
</evidence>
<evidence type="ECO:0000313" key="5">
    <source>
        <dbReference type="Proteomes" id="UP000278252"/>
    </source>
</evidence>
<evidence type="ECO:0000313" key="2">
    <source>
        <dbReference type="EMBL" id="RNI10143.1"/>
    </source>
</evidence>
<protein>
    <recommendedName>
        <fullName evidence="1">UPF0305 protein EFE41_08880</fullName>
    </recommendedName>
</protein>
<evidence type="ECO:0000256" key="1">
    <source>
        <dbReference type="HAMAP-Rule" id="MF_00763"/>
    </source>
</evidence>